<dbReference type="EMBL" id="HBEC01033718">
    <property type="protein sequence ID" value="CAD8300642.1"/>
    <property type="molecule type" value="Transcribed_RNA"/>
</dbReference>
<accession>A0A7R9Z2B6</accession>
<protein>
    <recommendedName>
        <fullName evidence="5">Protochlorophyllide reductase</fullName>
    </recommendedName>
</protein>
<sequence>MGPAPPAGDGVNATSLTVPLPGALQRLWLTMSTTLRAAIEMWTYNIGERLGQAWGRAAPQPRASLKGKVCIVTGAESGIGFATSHQLARMGAHVIIASRNTTRSMAAVEAISKSLQSSDVAASAAGDPAALPLGHAEFMELDLSSLKSVRSFAKKFNARGLPLHLLICNAGIMAPPARQASSDGLELQFQVNFLSHWLLTNMLLAEQRKAKRHTKTGQAEGSDDGDGHVAATLLQGGSRVVMLSSVLHRGGQLQYGDMQSERAYSPFASYAFSKLLNNVTAVELQRRINRNPIPGRSDSVVAVHPGIADTELSGGFFKSQGILWLWFLSLLLPLYNGLLAATKDVTLRTTNSAANTVLFASLAPSELVAGAYVVPDAAVTRHHRAAYDEDTAKQMWDYAAELTGLQIDPSLS</sequence>
<keyword evidence="3" id="KW-1133">Transmembrane helix</keyword>
<evidence type="ECO:0000256" key="2">
    <source>
        <dbReference type="ARBA" id="ARBA00023002"/>
    </source>
</evidence>
<dbReference type="PANTHER" id="PTHR24320:SF286">
    <property type="entry name" value="NAD(P)-BINDING ROSSMANN-FOLD SUPERFAMILY PROTEIN"/>
    <property type="match status" value="1"/>
</dbReference>
<gene>
    <name evidence="4" type="ORF">CEUR00632_LOCUS15666</name>
</gene>
<evidence type="ECO:0000256" key="1">
    <source>
        <dbReference type="ARBA" id="ARBA00006484"/>
    </source>
</evidence>
<keyword evidence="3" id="KW-0472">Membrane</keyword>
<dbReference type="SUPFAM" id="SSF51735">
    <property type="entry name" value="NAD(P)-binding Rossmann-fold domains"/>
    <property type="match status" value="1"/>
</dbReference>
<feature type="transmembrane region" description="Helical" evidence="3">
    <location>
        <begin position="323"/>
        <end position="341"/>
    </location>
</feature>
<comment type="similarity">
    <text evidence="1">Belongs to the short-chain dehydrogenases/reductases (SDR) family.</text>
</comment>
<dbReference type="PRINTS" id="PR00081">
    <property type="entry name" value="GDHRDH"/>
</dbReference>
<organism evidence="4">
    <name type="scientific">Chlamydomonas euryale</name>
    <dbReference type="NCBI Taxonomy" id="1486919"/>
    <lineage>
        <taxon>Eukaryota</taxon>
        <taxon>Viridiplantae</taxon>
        <taxon>Chlorophyta</taxon>
        <taxon>core chlorophytes</taxon>
        <taxon>Chlorophyceae</taxon>
        <taxon>CS clade</taxon>
        <taxon>Chlamydomonadales</taxon>
        <taxon>Chlamydomonadaceae</taxon>
        <taxon>Chlamydomonas</taxon>
    </lineage>
</organism>
<dbReference type="GO" id="GO:0016491">
    <property type="term" value="F:oxidoreductase activity"/>
    <property type="evidence" value="ECO:0007669"/>
    <property type="project" value="UniProtKB-KW"/>
</dbReference>
<evidence type="ECO:0000313" key="4">
    <source>
        <dbReference type="EMBL" id="CAD8300642.1"/>
    </source>
</evidence>
<reference evidence="4" key="1">
    <citation type="submission" date="2021-01" db="EMBL/GenBank/DDBJ databases">
        <authorList>
            <person name="Corre E."/>
            <person name="Pelletier E."/>
            <person name="Niang G."/>
            <person name="Scheremetjew M."/>
            <person name="Finn R."/>
            <person name="Kale V."/>
            <person name="Holt S."/>
            <person name="Cochrane G."/>
            <person name="Meng A."/>
            <person name="Brown T."/>
            <person name="Cohen L."/>
        </authorList>
    </citation>
    <scope>NUCLEOTIDE SEQUENCE</scope>
    <source>
        <strain evidence="4">CCMP219</strain>
    </source>
</reference>
<dbReference type="InterPro" id="IPR002347">
    <property type="entry name" value="SDR_fam"/>
</dbReference>
<name>A0A7R9Z2B6_9CHLO</name>
<dbReference type="PANTHER" id="PTHR24320">
    <property type="entry name" value="RETINOL DEHYDROGENASE"/>
    <property type="match status" value="1"/>
</dbReference>
<evidence type="ECO:0008006" key="5">
    <source>
        <dbReference type="Google" id="ProtNLM"/>
    </source>
</evidence>
<keyword evidence="3" id="KW-0812">Transmembrane</keyword>
<keyword evidence="2" id="KW-0560">Oxidoreductase</keyword>
<proteinExistence type="inferred from homology"/>
<dbReference type="AlphaFoldDB" id="A0A7R9Z2B6"/>
<dbReference type="Pfam" id="PF00106">
    <property type="entry name" value="adh_short"/>
    <property type="match status" value="1"/>
</dbReference>
<dbReference type="Gene3D" id="3.40.50.720">
    <property type="entry name" value="NAD(P)-binding Rossmann-like Domain"/>
    <property type="match status" value="1"/>
</dbReference>
<dbReference type="InterPro" id="IPR036291">
    <property type="entry name" value="NAD(P)-bd_dom_sf"/>
</dbReference>
<evidence type="ECO:0000256" key="3">
    <source>
        <dbReference type="SAM" id="Phobius"/>
    </source>
</evidence>